<dbReference type="eggNOG" id="COG2114">
    <property type="taxonomic scope" value="Bacteria"/>
</dbReference>
<evidence type="ECO:0000313" key="5">
    <source>
        <dbReference type="Proteomes" id="UP000011841"/>
    </source>
</evidence>
<dbReference type="SUPFAM" id="SSF81343">
    <property type="entry name" value="Fumarate reductase respiratory complex transmembrane subunits"/>
    <property type="match status" value="1"/>
</dbReference>
<evidence type="ECO:0008006" key="6">
    <source>
        <dbReference type="Google" id="ProtNLM"/>
    </source>
</evidence>
<feature type="transmembrane region" description="Helical" evidence="1">
    <location>
        <begin position="111"/>
        <end position="129"/>
    </location>
</feature>
<accession>M4Z908</accession>
<dbReference type="CDD" id="cd07302">
    <property type="entry name" value="CHD"/>
    <property type="match status" value="1"/>
</dbReference>
<dbReference type="InterPro" id="IPR001041">
    <property type="entry name" value="2Fe-2S_ferredoxin-type"/>
</dbReference>
<dbReference type="eggNOG" id="COG0633">
    <property type="taxonomic scope" value="Bacteria"/>
</dbReference>
<dbReference type="Pfam" id="PF00111">
    <property type="entry name" value="Fer2"/>
    <property type="match status" value="1"/>
</dbReference>
<dbReference type="PATRIC" id="fig|1245469.3.peg.4207"/>
<feature type="domain" description="2Fe-2S ferredoxin-type" evidence="3">
    <location>
        <begin position="274"/>
        <end position="369"/>
    </location>
</feature>
<dbReference type="InterPro" id="IPR036010">
    <property type="entry name" value="2Fe-2S_ferredoxin-like_sf"/>
</dbReference>
<dbReference type="InterPro" id="IPR034804">
    <property type="entry name" value="SQR/QFR_C/D"/>
</dbReference>
<organism evidence="4 5">
    <name type="scientific">Bradyrhizobium oligotrophicum S58</name>
    <dbReference type="NCBI Taxonomy" id="1245469"/>
    <lineage>
        <taxon>Bacteria</taxon>
        <taxon>Pseudomonadati</taxon>
        <taxon>Pseudomonadota</taxon>
        <taxon>Alphaproteobacteria</taxon>
        <taxon>Hyphomicrobiales</taxon>
        <taxon>Nitrobacteraceae</taxon>
        <taxon>Bradyrhizobium</taxon>
    </lineage>
</organism>
<dbReference type="CDD" id="cd00207">
    <property type="entry name" value="fer2"/>
    <property type="match status" value="1"/>
</dbReference>
<dbReference type="InterPro" id="IPR029787">
    <property type="entry name" value="Nucleotide_cyclase"/>
</dbReference>
<feature type="transmembrane region" description="Helical" evidence="1">
    <location>
        <begin position="36"/>
        <end position="60"/>
    </location>
</feature>
<dbReference type="Gene3D" id="3.10.20.30">
    <property type="match status" value="1"/>
</dbReference>
<evidence type="ECO:0000259" key="2">
    <source>
        <dbReference type="PROSITE" id="PS50125"/>
    </source>
</evidence>
<evidence type="ECO:0000313" key="4">
    <source>
        <dbReference type="EMBL" id="BAM90099.1"/>
    </source>
</evidence>
<dbReference type="STRING" id="1245469.S58_41130"/>
<dbReference type="InterPro" id="IPR012675">
    <property type="entry name" value="Beta-grasp_dom_sf"/>
</dbReference>
<proteinExistence type="predicted"/>
<gene>
    <name evidence="4" type="ORF">S58_41130</name>
</gene>
<evidence type="ECO:0000259" key="3">
    <source>
        <dbReference type="PROSITE" id="PS51085"/>
    </source>
</evidence>
<dbReference type="SUPFAM" id="SSF55073">
    <property type="entry name" value="Nucleotide cyclase"/>
    <property type="match status" value="1"/>
</dbReference>
<protein>
    <recommendedName>
        <fullName evidence="6">Adenylate cyclase</fullName>
    </recommendedName>
</protein>
<keyword evidence="1" id="KW-0812">Transmembrane</keyword>
<dbReference type="GO" id="GO:0004016">
    <property type="term" value="F:adenylate cyclase activity"/>
    <property type="evidence" value="ECO:0007669"/>
    <property type="project" value="UniProtKB-ARBA"/>
</dbReference>
<dbReference type="EMBL" id="AP012603">
    <property type="protein sequence ID" value="BAM90099.1"/>
    <property type="molecule type" value="Genomic_DNA"/>
</dbReference>
<dbReference type="HOGENOM" id="CLU_492377_0_0_5"/>
<sequence>MAGLSSYRRDTRASVPKSAPFDSDDMRALTTQNIRLVSGLILLAFAATHFLNHAVGLFSLEAMDEVQEWRLAVTRSWPGMIVLAAALLGHAGLAFTNTIQRGSWRLPPWQLTQLITGFLIPLLLLPHIIETHVAHALFGVQDSYLYALGLMWPNAAWIQTALLLLVWIHGCVGLHYWLKYDEWYRLVQPLLIVLAVAVPMAALMGFVVSGRAVSALLADPAMAERMHQVTHWPSELDIKWLGLFQTSAQIAVAALLVAGATIIVFRHIAMLAAPKVAIAFTGGATVQAAVGPTLLEIISSNNLPDPSDCGGRARCGLCRVGVEQGADTLPPPDPAERAALARLGAADNVRLACQIRPVSALTVTRLVGGDAGGREPAAHLDAQGERRAVCLVHIRISAIATIVGDRLPSDVVFMMNEILGAIGAAVEGHAGRIDRFLGDGVLAVFGEQHGPDQGCREALQAIGAMDVAMDRVNEKIAAEIGRPVELAIGADIGEIVIGRLQMGRMVQVTVLGLLTERPARMAELAETKGWQLAISGDVARRAGSLDLDGAARETLADAEQGGDVDIIGVRRARDIAVDAGATPVAPA</sequence>
<evidence type="ECO:0000256" key="1">
    <source>
        <dbReference type="SAM" id="Phobius"/>
    </source>
</evidence>
<dbReference type="PROSITE" id="PS51085">
    <property type="entry name" value="2FE2S_FER_2"/>
    <property type="match status" value="1"/>
</dbReference>
<keyword evidence="1" id="KW-1133">Transmembrane helix</keyword>
<dbReference type="SUPFAM" id="SSF54292">
    <property type="entry name" value="2Fe-2S ferredoxin-like"/>
    <property type="match status" value="1"/>
</dbReference>
<reference evidence="4 5" key="1">
    <citation type="journal article" date="2013" name="Appl. Environ. Microbiol.">
        <title>Genome analysis suggests that the soil oligotrophic bacterium Agromonas oligotrophica (Bradyrhizobium oligotrophicum) is a nitrogen-fixing symbiont of Aeschynomene indica.</title>
        <authorList>
            <person name="Okubo T."/>
            <person name="Fukushima S."/>
            <person name="Itakura M."/>
            <person name="Oshima K."/>
            <person name="Longtonglang A."/>
            <person name="Teaumroong N."/>
            <person name="Mitsui H."/>
            <person name="Hattori M."/>
            <person name="Hattori R."/>
            <person name="Hattori T."/>
            <person name="Minamisawa K."/>
        </authorList>
    </citation>
    <scope>NUCLEOTIDE SEQUENCE [LARGE SCALE GENOMIC DNA]</scope>
    <source>
        <strain evidence="4 5">S58</strain>
    </source>
</reference>
<dbReference type="GO" id="GO:0009190">
    <property type="term" value="P:cyclic nucleotide biosynthetic process"/>
    <property type="evidence" value="ECO:0007669"/>
    <property type="project" value="InterPro"/>
</dbReference>
<feature type="transmembrane region" description="Helical" evidence="1">
    <location>
        <begin position="238"/>
        <end position="265"/>
    </location>
</feature>
<feature type="transmembrane region" description="Helical" evidence="1">
    <location>
        <begin position="156"/>
        <end position="178"/>
    </location>
</feature>
<dbReference type="GO" id="GO:0016020">
    <property type="term" value="C:membrane"/>
    <property type="evidence" value="ECO:0007669"/>
    <property type="project" value="InterPro"/>
</dbReference>
<dbReference type="Gene3D" id="3.30.70.1230">
    <property type="entry name" value="Nucleotide cyclase"/>
    <property type="match status" value="1"/>
</dbReference>
<name>M4Z908_9BRAD</name>
<dbReference type="KEGG" id="aol:S58_41130"/>
<dbReference type="InterPro" id="IPR001054">
    <property type="entry name" value="A/G_cyclase"/>
</dbReference>
<keyword evidence="1" id="KW-0472">Membrane</keyword>
<dbReference type="GO" id="GO:0035556">
    <property type="term" value="P:intracellular signal transduction"/>
    <property type="evidence" value="ECO:0007669"/>
    <property type="project" value="InterPro"/>
</dbReference>
<dbReference type="Proteomes" id="UP000011841">
    <property type="component" value="Chromosome"/>
</dbReference>
<dbReference type="PROSITE" id="PS50125">
    <property type="entry name" value="GUANYLATE_CYCLASE_2"/>
    <property type="match status" value="1"/>
</dbReference>
<keyword evidence="5" id="KW-1185">Reference proteome</keyword>
<dbReference type="GO" id="GO:0051536">
    <property type="term" value="F:iron-sulfur cluster binding"/>
    <property type="evidence" value="ECO:0007669"/>
    <property type="project" value="InterPro"/>
</dbReference>
<feature type="domain" description="Guanylate cyclase" evidence="2">
    <location>
        <begin position="390"/>
        <end position="522"/>
    </location>
</feature>
<dbReference type="AlphaFoldDB" id="M4Z908"/>
<feature type="transmembrane region" description="Helical" evidence="1">
    <location>
        <begin position="80"/>
        <end position="99"/>
    </location>
</feature>
<feature type="transmembrane region" description="Helical" evidence="1">
    <location>
        <begin position="190"/>
        <end position="218"/>
    </location>
</feature>